<dbReference type="Gene3D" id="3.40.50.300">
    <property type="entry name" value="P-loop containing nucleotide triphosphate hydrolases"/>
    <property type="match status" value="1"/>
</dbReference>
<keyword evidence="20" id="KW-1185">Reference proteome</keyword>
<dbReference type="AlphaFoldDB" id="F2JLH6"/>
<dbReference type="InterPro" id="IPR027417">
    <property type="entry name" value="P-loop_NTPase"/>
</dbReference>
<evidence type="ECO:0000256" key="9">
    <source>
        <dbReference type="ARBA" id="ARBA00022741"/>
    </source>
</evidence>
<comment type="pathway">
    <text evidence="2 16 17">Pyrimidine metabolism; UMP biosynthesis via salvage pathway; UMP from uridine: step 1/1.</text>
</comment>
<evidence type="ECO:0000256" key="8">
    <source>
        <dbReference type="ARBA" id="ARBA00022679"/>
    </source>
</evidence>
<dbReference type="UniPathway" id="UPA00579">
    <property type="reaction ID" value="UER00640"/>
</dbReference>
<dbReference type="NCBIfam" id="NF004018">
    <property type="entry name" value="PRK05480.1"/>
    <property type="match status" value="1"/>
</dbReference>
<dbReference type="RefSeq" id="WP_013656664.1">
    <property type="nucleotide sequence ID" value="NC_015275.1"/>
</dbReference>
<evidence type="ECO:0000256" key="17">
    <source>
        <dbReference type="RuleBase" id="RU003825"/>
    </source>
</evidence>
<dbReference type="EC" id="2.7.1.48" evidence="5 16"/>
<evidence type="ECO:0000313" key="19">
    <source>
        <dbReference type="EMBL" id="ADZ83367.1"/>
    </source>
</evidence>
<dbReference type="CDD" id="cd02023">
    <property type="entry name" value="UMPK"/>
    <property type="match status" value="1"/>
</dbReference>
<feature type="domain" description="Phosphoribulokinase/uridine kinase" evidence="18">
    <location>
        <begin position="6"/>
        <end position="190"/>
    </location>
</feature>
<dbReference type="GO" id="GO:0004849">
    <property type="term" value="F:uridine kinase activity"/>
    <property type="evidence" value="ECO:0007669"/>
    <property type="project" value="UniProtKB-UniRule"/>
</dbReference>
<evidence type="ECO:0000256" key="11">
    <source>
        <dbReference type="ARBA" id="ARBA00022840"/>
    </source>
</evidence>
<dbReference type="GO" id="GO:0005737">
    <property type="term" value="C:cytoplasm"/>
    <property type="evidence" value="ECO:0007669"/>
    <property type="project" value="UniProtKB-SubCell"/>
</dbReference>
<comment type="catalytic activity">
    <reaction evidence="15 16 17">
        <text>uridine + ATP = UMP + ADP + H(+)</text>
        <dbReference type="Rhea" id="RHEA:16825"/>
        <dbReference type="ChEBI" id="CHEBI:15378"/>
        <dbReference type="ChEBI" id="CHEBI:16704"/>
        <dbReference type="ChEBI" id="CHEBI:30616"/>
        <dbReference type="ChEBI" id="CHEBI:57865"/>
        <dbReference type="ChEBI" id="CHEBI:456216"/>
        <dbReference type="EC" id="2.7.1.48"/>
    </reaction>
</comment>
<evidence type="ECO:0000256" key="15">
    <source>
        <dbReference type="ARBA" id="ARBA00048909"/>
    </source>
</evidence>
<evidence type="ECO:0000256" key="14">
    <source>
        <dbReference type="ARBA" id="ARBA00047436"/>
    </source>
</evidence>
<protein>
    <recommendedName>
        <fullName evidence="6 16">Uridine kinase</fullName>
        <ecNumber evidence="5 16">2.7.1.48</ecNumber>
    </recommendedName>
    <alternativeName>
        <fullName evidence="12 16">Cytidine monophosphokinase</fullName>
    </alternativeName>
    <alternativeName>
        <fullName evidence="13 16">Uridine monophosphokinase</fullName>
    </alternativeName>
</protein>
<evidence type="ECO:0000256" key="7">
    <source>
        <dbReference type="ARBA" id="ARBA00022490"/>
    </source>
</evidence>
<dbReference type="PANTHER" id="PTHR10285">
    <property type="entry name" value="URIDINE KINASE"/>
    <property type="match status" value="1"/>
</dbReference>
<keyword evidence="10 16" id="KW-0418">Kinase</keyword>
<evidence type="ECO:0000256" key="5">
    <source>
        <dbReference type="ARBA" id="ARBA00012137"/>
    </source>
</evidence>
<keyword evidence="8 16" id="KW-0808">Transferase</keyword>
<dbReference type="SUPFAM" id="SSF52540">
    <property type="entry name" value="P-loop containing nucleoside triphosphate hydrolases"/>
    <property type="match status" value="1"/>
</dbReference>
<dbReference type="Pfam" id="PF00485">
    <property type="entry name" value="PRK"/>
    <property type="match status" value="1"/>
</dbReference>
<dbReference type="GO" id="GO:0044206">
    <property type="term" value="P:UMP salvage"/>
    <property type="evidence" value="ECO:0007669"/>
    <property type="project" value="UniProtKB-UniRule"/>
</dbReference>
<dbReference type="GO" id="GO:0043771">
    <property type="term" value="F:cytidine kinase activity"/>
    <property type="evidence" value="ECO:0007669"/>
    <property type="project" value="RHEA"/>
</dbReference>
<dbReference type="PRINTS" id="PR00988">
    <property type="entry name" value="URIDINKINASE"/>
</dbReference>
<keyword evidence="7 16" id="KW-0963">Cytoplasm</keyword>
<gene>
    <name evidence="16" type="primary">udk</name>
    <name evidence="19" type="ordered locus">Clole_1642</name>
</gene>
<accession>F2JLH6</accession>
<evidence type="ECO:0000256" key="10">
    <source>
        <dbReference type="ARBA" id="ARBA00022777"/>
    </source>
</evidence>
<feature type="binding site" evidence="16">
    <location>
        <begin position="11"/>
        <end position="18"/>
    </location>
    <ligand>
        <name>ATP</name>
        <dbReference type="ChEBI" id="CHEBI:30616"/>
    </ligand>
</feature>
<comment type="catalytic activity">
    <reaction evidence="14 17">
        <text>cytidine + ATP = CMP + ADP + H(+)</text>
        <dbReference type="Rhea" id="RHEA:24674"/>
        <dbReference type="ChEBI" id="CHEBI:15378"/>
        <dbReference type="ChEBI" id="CHEBI:17562"/>
        <dbReference type="ChEBI" id="CHEBI:30616"/>
        <dbReference type="ChEBI" id="CHEBI:60377"/>
        <dbReference type="ChEBI" id="CHEBI:456216"/>
        <dbReference type="EC" id="2.7.1.48"/>
    </reaction>
</comment>
<evidence type="ECO:0000256" key="16">
    <source>
        <dbReference type="HAMAP-Rule" id="MF_00551"/>
    </source>
</evidence>
<evidence type="ECO:0000313" key="20">
    <source>
        <dbReference type="Proteomes" id="UP000008467"/>
    </source>
</evidence>
<dbReference type="EMBL" id="CP002582">
    <property type="protein sequence ID" value="ADZ83367.1"/>
    <property type="molecule type" value="Genomic_DNA"/>
</dbReference>
<dbReference type="STRING" id="642492.Clole_1642"/>
<evidence type="ECO:0000256" key="6">
    <source>
        <dbReference type="ARBA" id="ARBA00021478"/>
    </source>
</evidence>
<evidence type="ECO:0000256" key="3">
    <source>
        <dbReference type="ARBA" id="ARBA00004784"/>
    </source>
</evidence>
<evidence type="ECO:0000256" key="1">
    <source>
        <dbReference type="ARBA" id="ARBA00004496"/>
    </source>
</evidence>
<dbReference type="GO" id="GO:0044211">
    <property type="term" value="P:CTP salvage"/>
    <property type="evidence" value="ECO:0007669"/>
    <property type="project" value="UniProtKB-UniRule"/>
</dbReference>
<keyword evidence="9 16" id="KW-0547">Nucleotide-binding</keyword>
<reference evidence="19" key="1">
    <citation type="journal article" date="2011" name="J. Bacteriol.">
        <title>Complete genome sequence of the cellulose-degrading bacterium Cellulosilyticum lentocellum.</title>
        <authorList>
            <consortium name="US DOE Joint Genome Institute"/>
            <person name="Miller D.A."/>
            <person name="Suen G."/>
            <person name="Bruce D."/>
            <person name="Copeland A."/>
            <person name="Cheng J.F."/>
            <person name="Detter C."/>
            <person name="Goodwin L.A."/>
            <person name="Han C.S."/>
            <person name="Hauser L.J."/>
            <person name="Land M.L."/>
            <person name="Lapidus A."/>
            <person name="Lucas S."/>
            <person name="Meincke L."/>
            <person name="Pitluck S."/>
            <person name="Tapia R."/>
            <person name="Teshima H."/>
            <person name="Woyke T."/>
            <person name="Fox B.G."/>
            <person name="Angert E.R."/>
            <person name="Currie C.R."/>
        </authorList>
    </citation>
    <scope>NUCLEOTIDE SEQUENCE [LARGE SCALE GENOMIC DNA]</scope>
    <source>
        <strain evidence="19">DSM 5427</strain>
    </source>
</reference>
<dbReference type="eggNOG" id="COG0572">
    <property type="taxonomic scope" value="Bacteria"/>
</dbReference>
<comment type="similarity">
    <text evidence="4 16 17">Belongs to the uridine kinase family.</text>
</comment>
<keyword evidence="11 16" id="KW-0067">ATP-binding</keyword>
<evidence type="ECO:0000256" key="4">
    <source>
        <dbReference type="ARBA" id="ARBA00005408"/>
    </source>
</evidence>
<comment type="subcellular location">
    <subcellularLocation>
        <location evidence="1 16 17">Cytoplasm</location>
    </subcellularLocation>
</comment>
<dbReference type="InterPro" id="IPR026008">
    <property type="entry name" value="Uridine_kinase"/>
</dbReference>
<name>F2JLH6_CELLD</name>
<dbReference type="NCBIfam" id="TIGR00235">
    <property type="entry name" value="udk"/>
    <property type="match status" value="1"/>
</dbReference>
<dbReference type="KEGG" id="cle:Clole_1642"/>
<sequence length="207" mass="23857">MKEILIIGIAGGTGSGKTTLTQKIKEAFNDDVVVLSHDYYYKSNAHLTYEERTKLNYDHPNAFDTDLLIEHVRRLKQGETISHPVYSFVEHTRLEEVMEVQPRKVIIVEGILIFESQELCDLMDIKVFVDTDADLRIIRRLLRDVKERGRDLDSVINQYIGTVKPMHERFVDPTKKRADVIIPEGGFNSVALSMLLEQIRNFIANQK</sequence>
<dbReference type="UniPathway" id="UPA00574">
    <property type="reaction ID" value="UER00637"/>
</dbReference>
<dbReference type="HOGENOM" id="CLU_021278_1_2_9"/>
<evidence type="ECO:0000256" key="12">
    <source>
        <dbReference type="ARBA" id="ARBA00030641"/>
    </source>
</evidence>
<dbReference type="InterPro" id="IPR000764">
    <property type="entry name" value="Uridine_kinase-like"/>
</dbReference>
<evidence type="ECO:0000256" key="13">
    <source>
        <dbReference type="ARBA" id="ARBA00031452"/>
    </source>
</evidence>
<dbReference type="Proteomes" id="UP000008467">
    <property type="component" value="Chromosome"/>
</dbReference>
<comment type="pathway">
    <text evidence="3 16 17">Pyrimidine metabolism; CTP biosynthesis via salvage pathway; CTP from cytidine: step 1/3.</text>
</comment>
<organism evidence="19 20">
    <name type="scientific">Cellulosilyticum lentocellum (strain ATCC 49066 / DSM 5427 / NCIMB 11756 / RHM5)</name>
    <name type="common">Clostridium lentocellum</name>
    <dbReference type="NCBI Taxonomy" id="642492"/>
    <lineage>
        <taxon>Bacteria</taxon>
        <taxon>Bacillati</taxon>
        <taxon>Bacillota</taxon>
        <taxon>Clostridia</taxon>
        <taxon>Lachnospirales</taxon>
        <taxon>Cellulosilyticaceae</taxon>
        <taxon>Cellulosilyticum</taxon>
    </lineage>
</organism>
<evidence type="ECO:0000259" key="18">
    <source>
        <dbReference type="Pfam" id="PF00485"/>
    </source>
</evidence>
<evidence type="ECO:0000256" key="2">
    <source>
        <dbReference type="ARBA" id="ARBA00004690"/>
    </source>
</evidence>
<dbReference type="GO" id="GO:0005524">
    <property type="term" value="F:ATP binding"/>
    <property type="evidence" value="ECO:0007669"/>
    <property type="project" value="UniProtKB-UniRule"/>
</dbReference>
<proteinExistence type="inferred from homology"/>
<dbReference type="InterPro" id="IPR006083">
    <property type="entry name" value="PRK/URK"/>
</dbReference>
<dbReference type="HAMAP" id="MF_00551">
    <property type="entry name" value="Uridine_kinase"/>
    <property type="match status" value="1"/>
</dbReference>